<dbReference type="Proteomes" id="UP001368318">
    <property type="component" value="Chromosome"/>
</dbReference>
<dbReference type="AlphaFoldDB" id="A0AAU6P0S9"/>
<feature type="transmembrane region" description="Helical" evidence="5">
    <location>
        <begin position="12"/>
        <end position="30"/>
    </location>
</feature>
<gene>
    <name evidence="8" type="ORF">R3L15_03905</name>
    <name evidence="7" type="ORF">R3L16_03490</name>
</gene>
<keyword evidence="2 5" id="KW-0812">Transmembrane</keyword>
<sequence>MRVKFRNYNADNYITLILIHIGMAFALHFFRPIGKLIFIGVFLYFFLKIILVPNQEKVRMVLLGCAYFVGAEVLFRMTKSGLSYEASKYLVILFTLMGIFYRGVSGKGYPYFIYLILLVPAIVVASITLTFDASFRTNIAFVLSGPVCLGIASLFCYDRKVPQKTVLEVLNYMMLPIITTTCYLFLYTPSIKDVLTSTASNSATSGGFGPNQVATVLGLGMFTLVVRLFLRSPGTILKVINLILFGAMTFRAFVTFSRGGVIAAVIVVAAFLWVLFWKSNHHQKNQILVSFFLFVIAALSTWMISSQQTGGLLDKRYANEDALGREKEDVATGRLDLFMEEMEGFVEHPFFGLGASRTKNMRVEAGIGHLPSHNEIGRLLSEHGIMGIITLLILIFAPLSYRSTNKKNIFFYAFLAFWFATINHSGMRIAAPSFIYALALLNVTYEKKPPVYRKQLK</sequence>
<evidence type="ECO:0000313" key="9">
    <source>
        <dbReference type="Proteomes" id="UP001368318"/>
    </source>
</evidence>
<feature type="transmembrane region" description="Helical" evidence="5">
    <location>
        <begin position="408"/>
        <end position="423"/>
    </location>
</feature>
<dbReference type="GO" id="GO:0016020">
    <property type="term" value="C:membrane"/>
    <property type="evidence" value="ECO:0007669"/>
    <property type="project" value="UniProtKB-SubCell"/>
</dbReference>
<dbReference type="EMBL" id="CP136925">
    <property type="protein sequence ID" value="WXA14021.1"/>
    <property type="molecule type" value="Genomic_DNA"/>
</dbReference>
<dbReference type="InterPro" id="IPR051533">
    <property type="entry name" value="WaaL-like"/>
</dbReference>
<protein>
    <submittedName>
        <fullName evidence="7">O-antigen ligase family protein</fullName>
    </submittedName>
</protein>
<evidence type="ECO:0000256" key="1">
    <source>
        <dbReference type="ARBA" id="ARBA00004141"/>
    </source>
</evidence>
<comment type="subcellular location">
    <subcellularLocation>
        <location evidence="1">Membrane</location>
        <topology evidence="1">Multi-pass membrane protein</topology>
    </subcellularLocation>
</comment>
<feature type="transmembrane region" description="Helical" evidence="5">
    <location>
        <begin position="89"/>
        <end position="104"/>
    </location>
</feature>
<keyword evidence="3 5" id="KW-1133">Transmembrane helix</keyword>
<feature type="transmembrane region" description="Helical" evidence="5">
    <location>
        <begin position="60"/>
        <end position="77"/>
    </location>
</feature>
<dbReference type="GO" id="GO:0016874">
    <property type="term" value="F:ligase activity"/>
    <property type="evidence" value="ECO:0007669"/>
    <property type="project" value="UniProtKB-KW"/>
</dbReference>
<evidence type="ECO:0000256" key="3">
    <source>
        <dbReference type="ARBA" id="ARBA00022989"/>
    </source>
</evidence>
<feature type="transmembrane region" description="Helical" evidence="5">
    <location>
        <begin position="137"/>
        <end position="157"/>
    </location>
</feature>
<keyword evidence="7" id="KW-0436">Ligase</keyword>
<dbReference type="Pfam" id="PF04932">
    <property type="entry name" value="Wzy_C"/>
    <property type="match status" value="1"/>
</dbReference>
<evidence type="ECO:0000256" key="5">
    <source>
        <dbReference type="SAM" id="Phobius"/>
    </source>
</evidence>
<dbReference type="InterPro" id="IPR007016">
    <property type="entry name" value="O-antigen_ligase-rel_domated"/>
</dbReference>
<feature type="transmembrane region" description="Helical" evidence="5">
    <location>
        <begin position="236"/>
        <end position="254"/>
    </location>
</feature>
<keyword evidence="9" id="KW-1185">Reference proteome</keyword>
<feature type="transmembrane region" description="Helical" evidence="5">
    <location>
        <begin position="383"/>
        <end position="401"/>
    </location>
</feature>
<feature type="transmembrane region" description="Helical" evidence="5">
    <location>
        <begin position="429"/>
        <end position="445"/>
    </location>
</feature>
<dbReference type="RefSeq" id="WP_338733353.1">
    <property type="nucleotide sequence ID" value="NZ_CP136924.1"/>
</dbReference>
<proteinExistence type="predicted"/>
<feature type="transmembrane region" description="Helical" evidence="5">
    <location>
        <begin position="208"/>
        <end position="229"/>
    </location>
</feature>
<evidence type="ECO:0000256" key="2">
    <source>
        <dbReference type="ARBA" id="ARBA00022692"/>
    </source>
</evidence>
<feature type="transmembrane region" description="Helical" evidence="5">
    <location>
        <begin position="169"/>
        <end position="188"/>
    </location>
</feature>
<accession>A0AAU6P0S9</accession>
<evidence type="ECO:0000259" key="6">
    <source>
        <dbReference type="Pfam" id="PF04932"/>
    </source>
</evidence>
<dbReference type="KEGG" id="mcaa:R3L15_03905"/>
<dbReference type="PANTHER" id="PTHR37422:SF13">
    <property type="entry name" value="LIPOPOLYSACCHARIDE BIOSYNTHESIS PROTEIN PA4999-RELATED"/>
    <property type="match status" value="1"/>
</dbReference>
<reference evidence="7 9" key="1">
    <citation type="submission" date="2023-10" db="EMBL/GenBank/DDBJ databases">
        <title>Culture-based analysis of two novel bacteria associated with mangrove crab gills.</title>
        <authorList>
            <person name="Yang X."/>
            <person name="Garuglieri E."/>
            <person name="Van Goethem M.W."/>
            <person name="Fusi M."/>
            <person name="Marasco R."/>
            <person name="Daffonchio D.G."/>
        </authorList>
    </citation>
    <scope>NUCLEOTIDE SEQUENCE [LARGE SCALE GENOMIC DNA]</scope>
    <source>
        <strain evidence="8">UG2-1</strain>
        <strain evidence="7">UG2-2</strain>
        <strain evidence="9">UG2_2</strain>
    </source>
</reference>
<dbReference type="PANTHER" id="PTHR37422">
    <property type="entry name" value="TEICHURONIC ACID BIOSYNTHESIS PROTEIN TUAE"/>
    <property type="match status" value="1"/>
</dbReference>
<feature type="transmembrane region" description="Helical" evidence="5">
    <location>
        <begin position="36"/>
        <end position="53"/>
    </location>
</feature>
<feature type="transmembrane region" description="Helical" evidence="5">
    <location>
        <begin position="288"/>
        <end position="305"/>
    </location>
</feature>
<feature type="transmembrane region" description="Helical" evidence="5">
    <location>
        <begin position="111"/>
        <end position="131"/>
    </location>
</feature>
<evidence type="ECO:0000256" key="4">
    <source>
        <dbReference type="ARBA" id="ARBA00023136"/>
    </source>
</evidence>
<dbReference type="EMBL" id="CP136924">
    <property type="protein sequence ID" value="WXA03556.1"/>
    <property type="molecule type" value="Genomic_DNA"/>
</dbReference>
<organism evidence="7 9">
    <name type="scientific">Mangrovimonas cancribranchiae</name>
    <dbReference type="NCBI Taxonomy" id="3080055"/>
    <lineage>
        <taxon>Bacteria</taxon>
        <taxon>Pseudomonadati</taxon>
        <taxon>Bacteroidota</taxon>
        <taxon>Flavobacteriia</taxon>
        <taxon>Flavobacteriales</taxon>
        <taxon>Flavobacteriaceae</taxon>
        <taxon>Mangrovimonas</taxon>
    </lineage>
</organism>
<evidence type="ECO:0000313" key="8">
    <source>
        <dbReference type="EMBL" id="WXA14021.1"/>
    </source>
</evidence>
<name>A0AAU6P0S9_9FLAO</name>
<evidence type="ECO:0000313" key="7">
    <source>
        <dbReference type="EMBL" id="WXA03556.1"/>
    </source>
</evidence>
<feature type="domain" description="O-antigen ligase-related" evidence="6">
    <location>
        <begin position="245"/>
        <end position="391"/>
    </location>
</feature>
<keyword evidence="4 5" id="KW-0472">Membrane</keyword>
<feature type="transmembrane region" description="Helical" evidence="5">
    <location>
        <begin position="260"/>
        <end position="276"/>
    </location>
</feature>